<organism evidence="1 2">
    <name type="scientific">Tetradesmus obliquus</name>
    <name type="common">Green alga</name>
    <name type="synonym">Acutodesmus obliquus</name>
    <dbReference type="NCBI Taxonomy" id="3088"/>
    <lineage>
        <taxon>Eukaryota</taxon>
        <taxon>Viridiplantae</taxon>
        <taxon>Chlorophyta</taxon>
        <taxon>core chlorophytes</taxon>
        <taxon>Chlorophyceae</taxon>
        <taxon>CS clade</taxon>
        <taxon>Sphaeropleales</taxon>
        <taxon>Scenedesmaceae</taxon>
        <taxon>Tetradesmus</taxon>
    </lineage>
</organism>
<dbReference type="OrthoDB" id="529691at2759"/>
<evidence type="ECO:0000313" key="2">
    <source>
        <dbReference type="Proteomes" id="UP000256970"/>
    </source>
</evidence>
<gene>
    <name evidence="1" type="ORF">BQ4739_LOCUS4277</name>
</gene>
<name>A0A383VG12_TETOB</name>
<keyword evidence="2" id="KW-1185">Reference proteome</keyword>
<sequence>MAIAFPDGGLGIAAKVALALVGAVWWTSAPGADEASDAKAKAEKRNQYSRHYAFKGRGRKEHLRGDVKMDRCELVPSRSS</sequence>
<dbReference type="EMBL" id="FNXT01000339">
    <property type="protein sequence ID" value="SZX63729.1"/>
    <property type="molecule type" value="Genomic_DNA"/>
</dbReference>
<proteinExistence type="predicted"/>
<protein>
    <submittedName>
        <fullName evidence="1">Uncharacterized protein</fullName>
    </submittedName>
</protein>
<dbReference type="Proteomes" id="UP000256970">
    <property type="component" value="Unassembled WGS sequence"/>
</dbReference>
<accession>A0A383VG12</accession>
<evidence type="ECO:0000313" key="1">
    <source>
        <dbReference type="EMBL" id="SZX63729.1"/>
    </source>
</evidence>
<dbReference type="AlphaFoldDB" id="A0A383VG12"/>
<reference evidence="1 2" key="1">
    <citation type="submission" date="2016-10" db="EMBL/GenBank/DDBJ databases">
        <authorList>
            <person name="Cai Z."/>
        </authorList>
    </citation>
    <scope>NUCLEOTIDE SEQUENCE [LARGE SCALE GENOMIC DNA]</scope>
</reference>
<dbReference type="STRING" id="3088.A0A383VG12"/>